<evidence type="ECO:0000313" key="1">
    <source>
        <dbReference type="EMBL" id="CAG8851671.1"/>
    </source>
</evidence>
<accession>A0ABN7XA80</accession>
<proteinExistence type="predicted"/>
<reference evidence="1 2" key="1">
    <citation type="submission" date="2021-06" db="EMBL/GenBank/DDBJ databases">
        <authorList>
            <person name="Kallberg Y."/>
            <person name="Tangrot J."/>
            <person name="Rosling A."/>
        </authorList>
    </citation>
    <scope>NUCLEOTIDE SEQUENCE [LARGE SCALE GENOMIC DNA]</scope>
    <source>
        <strain evidence="1 2">120-4 pot B 10/14</strain>
    </source>
</reference>
<dbReference type="EMBL" id="CAJVQB010107303">
    <property type="protein sequence ID" value="CAG8851671.1"/>
    <property type="molecule type" value="Genomic_DNA"/>
</dbReference>
<comment type="caution">
    <text evidence="1">The sequence shown here is derived from an EMBL/GenBank/DDBJ whole genome shotgun (WGS) entry which is preliminary data.</text>
</comment>
<name>A0ABN7XA80_GIGMA</name>
<gene>
    <name evidence="1" type="ORF">GMARGA_LOCUS40858</name>
</gene>
<evidence type="ECO:0000313" key="2">
    <source>
        <dbReference type="Proteomes" id="UP000789901"/>
    </source>
</evidence>
<organism evidence="1 2">
    <name type="scientific">Gigaspora margarita</name>
    <dbReference type="NCBI Taxonomy" id="4874"/>
    <lineage>
        <taxon>Eukaryota</taxon>
        <taxon>Fungi</taxon>
        <taxon>Fungi incertae sedis</taxon>
        <taxon>Mucoromycota</taxon>
        <taxon>Glomeromycotina</taxon>
        <taxon>Glomeromycetes</taxon>
        <taxon>Diversisporales</taxon>
        <taxon>Gigasporaceae</taxon>
        <taxon>Gigaspora</taxon>
    </lineage>
</organism>
<protein>
    <submittedName>
        <fullName evidence="1">1378_t:CDS:1</fullName>
    </submittedName>
</protein>
<keyword evidence="2" id="KW-1185">Reference proteome</keyword>
<dbReference type="Proteomes" id="UP000789901">
    <property type="component" value="Unassembled WGS sequence"/>
</dbReference>
<sequence length="44" mass="5322">MELVLKKINKKIYPSSEIQRTKQKLGKEVRKVKKIENMTTRYKD</sequence>
<feature type="non-terminal residue" evidence="1">
    <location>
        <position position="44"/>
    </location>
</feature>